<protein>
    <submittedName>
        <fullName evidence="4">TonB-dependent receptor</fullName>
    </submittedName>
</protein>
<keyword evidence="2" id="KW-0472">Membrane</keyword>
<dbReference type="SUPFAM" id="SSF56935">
    <property type="entry name" value="Porins"/>
    <property type="match status" value="1"/>
</dbReference>
<dbReference type="InterPro" id="IPR036942">
    <property type="entry name" value="Beta-barrel_TonB_sf"/>
</dbReference>
<evidence type="ECO:0000256" key="1">
    <source>
        <dbReference type="ARBA" id="ARBA00004442"/>
    </source>
</evidence>
<evidence type="ECO:0000256" key="2">
    <source>
        <dbReference type="ARBA" id="ARBA00023136"/>
    </source>
</evidence>
<dbReference type="Gene3D" id="2.40.170.20">
    <property type="entry name" value="TonB-dependent receptor, beta-barrel domain"/>
    <property type="match status" value="1"/>
</dbReference>
<evidence type="ECO:0000313" key="5">
    <source>
        <dbReference type="Proteomes" id="UP001155483"/>
    </source>
</evidence>
<keyword evidence="3" id="KW-0998">Cell outer membrane</keyword>
<reference evidence="4" key="2">
    <citation type="submission" date="2023-04" db="EMBL/GenBank/DDBJ databases">
        <title>Paracnuella aquatica gen. nov., sp. nov., a member of the family Chitinophagaceae isolated from a hot spring.</title>
        <authorList>
            <person name="Wang C."/>
        </authorList>
    </citation>
    <scope>NUCLEOTIDE SEQUENCE</scope>
    <source>
        <strain evidence="4">LB-8</strain>
    </source>
</reference>
<dbReference type="Proteomes" id="UP001155483">
    <property type="component" value="Unassembled WGS sequence"/>
</dbReference>
<sequence length="148" mass="16675">MTGIETDLTLHPQALNWLEAFVKAGWMRGKLTNGSGNLPYISPAKLKTGFTLKKETLGKWEKSYVTVEVFANSAQNRVAAYESSTPGFILTDIFVGTIPPLGKNSRWKVTAFCTNLFNVSYYNHLSLIKTIGVREPGRNIGLQWRYEW</sequence>
<comment type="subcellular location">
    <subcellularLocation>
        <location evidence="1">Cell outer membrane</location>
    </subcellularLocation>
</comment>
<dbReference type="EMBL" id="JAOTIF010000048">
    <property type="protein sequence ID" value="MCU7552806.1"/>
    <property type="molecule type" value="Genomic_DNA"/>
</dbReference>
<keyword evidence="5" id="KW-1185">Reference proteome</keyword>
<evidence type="ECO:0000256" key="3">
    <source>
        <dbReference type="ARBA" id="ARBA00023237"/>
    </source>
</evidence>
<dbReference type="AlphaFoldDB" id="A0A9X2Y0C1"/>
<dbReference type="GO" id="GO:0009279">
    <property type="term" value="C:cell outer membrane"/>
    <property type="evidence" value="ECO:0007669"/>
    <property type="project" value="UniProtKB-SubCell"/>
</dbReference>
<gene>
    <name evidence="4" type="ORF">OCK74_27050</name>
</gene>
<accession>A0A9X2Y0C1</accession>
<keyword evidence="4" id="KW-0675">Receptor</keyword>
<evidence type="ECO:0000313" key="4">
    <source>
        <dbReference type="EMBL" id="MCU7552806.1"/>
    </source>
</evidence>
<organism evidence="4 5">
    <name type="scientific">Paraflavisolibacter caeni</name>
    <dbReference type="NCBI Taxonomy" id="2982496"/>
    <lineage>
        <taxon>Bacteria</taxon>
        <taxon>Pseudomonadati</taxon>
        <taxon>Bacteroidota</taxon>
        <taxon>Chitinophagia</taxon>
        <taxon>Chitinophagales</taxon>
        <taxon>Chitinophagaceae</taxon>
        <taxon>Paraflavisolibacter</taxon>
    </lineage>
</organism>
<name>A0A9X2Y0C1_9BACT</name>
<proteinExistence type="predicted"/>
<reference evidence="4" key="1">
    <citation type="submission" date="2022-09" db="EMBL/GenBank/DDBJ databases">
        <authorList>
            <person name="Yuan C."/>
            <person name="Ke Z."/>
        </authorList>
    </citation>
    <scope>NUCLEOTIDE SEQUENCE</scope>
    <source>
        <strain evidence="4">LB-8</strain>
    </source>
</reference>
<comment type="caution">
    <text evidence="4">The sequence shown here is derived from an EMBL/GenBank/DDBJ whole genome shotgun (WGS) entry which is preliminary data.</text>
</comment>